<comment type="caution">
    <text evidence="2">The sequence shown here is derived from an EMBL/GenBank/DDBJ whole genome shotgun (WGS) entry which is preliminary data.</text>
</comment>
<dbReference type="RefSeq" id="WP_073549260.1">
    <property type="nucleotide sequence ID" value="NZ_CAWMVK010000041.1"/>
</dbReference>
<dbReference type="OrthoDB" id="9784202at2"/>
<dbReference type="STRING" id="247279.NIES1031_10015"/>
<sequence length="75" mass="7592">MLDSSLVVFIGTAITMAVPLIVKPDPGMLYVTARTLKQGQRVGAISAIGLSVGILVHVLTAAAGLSALLMTSTVA</sequence>
<keyword evidence="1" id="KW-1133">Transmembrane helix</keyword>
<gene>
    <name evidence="2" type="ORF">NIES1031_10015</name>
</gene>
<evidence type="ECO:0000313" key="2">
    <source>
        <dbReference type="EMBL" id="OKH27048.1"/>
    </source>
</evidence>
<protein>
    <recommendedName>
        <fullName evidence="4">LysE family translocator</fullName>
    </recommendedName>
</protein>
<dbReference type="EMBL" id="MRCC01000007">
    <property type="protein sequence ID" value="OKH27048.1"/>
    <property type="molecule type" value="Genomic_DNA"/>
</dbReference>
<organism evidence="2 3">
    <name type="scientific">Chroogloeocystis siderophila 5.2 s.c.1</name>
    <dbReference type="NCBI Taxonomy" id="247279"/>
    <lineage>
        <taxon>Bacteria</taxon>
        <taxon>Bacillati</taxon>
        <taxon>Cyanobacteriota</taxon>
        <taxon>Cyanophyceae</taxon>
        <taxon>Oscillatoriophycideae</taxon>
        <taxon>Chroococcales</taxon>
        <taxon>Chroococcaceae</taxon>
        <taxon>Chroogloeocystis</taxon>
    </lineage>
</organism>
<dbReference type="AlphaFoldDB" id="A0A1U7HU34"/>
<evidence type="ECO:0000256" key="1">
    <source>
        <dbReference type="SAM" id="Phobius"/>
    </source>
</evidence>
<dbReference type="Proteomes" id="UP000185984">
    <property type="component" value="Unassembled WGS sequence"/>
</dbReference>
<accession>A0A1U7HU34</accession>
<keyword evidence="3" id="KW-1185">Reference proteome</keyword>
<reference evidence="2 3" key="1">
    <citation type="submission" date="2016-11" db="EMBL/GenBank/DDBJ databases">
        <title>Draft Genome Sequences of Nine Cyanobacterial Strains from Diverse Habitats.</title>
        <authorList>
            <person name="Zhu T."/>
            <person name="Hou S."/>
            <person name="Lu X."/>
            <person name="Hess W.R."/>
        </authorList>
    </citation>
    <scope>NUCLEOTIDE SEQUENCE [LARGE SCALE GENOMIC DNA]</scope>
    <source>
        <strain evidence="2 3">5.2 s.c.1</strain>
    </source>
</reference>
<evidence type="ECO:0008006" key="4">
    <source>
        <dbReference type="Google" id="ProtNLM"/>
    </source>
</evidence>
<feature type="transmembrane region" description="Helical" evidence="1">
    <location>
        <begin position="6"/>
        <end position="22"/>
    </location>
</feature>
<keyword evidence="1" id="KW-0812">Transmembrane</keyword>
<feature type="transmembrane region" description="Helical" evidence="1">
    <location>
        <begin position="42"/>
        <end position="69"/>
    </location>
</feature>
<proteinExistence type="predicted"/>
<keyword evidence="1" id="KW-0472">Membrane</keyword>
<name>A0A1U7HU34_9CHRO</name>
<evidence type="ECO:0000313" key="3">
    <source>
        <dbReference type="Proteomes" id="UP000185984"/>
    </source>
</evidence>